<proteinExistence type="predicted"/>
<dbReference type="Proteomes" id="UP001055072">
    <property type="component" value="Unassembled WGS sequence"/>
</dbReference>
<keyword evidence="2" id="KW-1185">Reference proteome</keyword>
<sequence length="169" mass="18597">MGWVFHTMSSNEVYRLGGRVQLPSVREIFPEWFSSRSSGNFVVAPMDPMVTDTQSAATMRVSEYIPPVASMSIPSDPAPLPDGTEGEDRTIRPIRTGDRSGDDSRSFVPSTATISTPRTQAPHLPLRYVCSVCGRAFGRYVPGLVLRHISLKVLLDPVASRRILIHTTV</sequence>
<reference evidence="1" key="1">
    <citation type="journal article" date="2021" name="Environ. Microbiol.">
        <title>Gene family expansions and transcriptome signatures uncover fungal adaptations to wood decay.</title>
        <authorList>
            <person name="Hage H."/>
            <person name="Miyauchi S."/>
            <person name="Viragh M."/>
            <person name="Drula E."/>
            <person name="Min B."/>
            <person name="Chaduli D."/>
            <person name="Navarro D."/>
            <person name="Favel A."/>
            <person name="Norest M."/>
            <person name="Lesage-Meessen L."/>
            <person name="Balint B."/>
            <person name="Merenyi Z."/>
            <person name="de Eugenio L."/>
            <person name="Morin E."/>
            <person name="Martinez A.T."/>
            <person name="Baldrian P."/>
            <person name="Stursova M."/>
            <person name="Martinez M.J."/>
            <person name="Novotny C."/>
            <person name="Magnuson J.K."/>
            <person name="Spatafora J.W."/>
            <person name="Maurice S."/>
            <person name="Pangilinan J."/>
            <person name="Andreopoulos W."/>
            <person name="LaButti K."/>
            <person name="Hundley H."/>
            <person name="Na H."/>
            <person name="Kuo A."/>
            <person name="Barry K."/>
            <person name="Lipzen A."/>
            <person name="Henrissat B."/>
            <person name="Riley R."/>
            <person name="Ahrendt S."/>
            <person name="Nagy L.G."/>
            <person name="Grigoriev I.V."/>
            <person name="Martin F."/>
            <person name="Rosso M.N."/>
        </authorList>
    </citation>
    <scope>NUCLEOTIDE SEQUENCE</scope>
    <source>
        <strain evidence="1">CBS 384.51</strain>
    </source>
</reference>
<comment type="caution">
    <text evidence="1">The sequence shown here is derived from an EMBL/GenBank/DDBJ whole genome shotgun (WGS) entry which is preliminary data.</text>
</comment>
<evidence type="ECO:0000313" key="2">
    <source>
        <dbReference type="Proteomes" id="UP001055072"/>
    </source>
</evidence>
<accession>A0ACB8UEH3</accession>
<organism evidence="1 2">
    <name type="scientific">Irpex rosettiformis</name>
    <dbReference type="NCBI Taxonomy" id="378272"/>
    <lineage>
        <taxon>Eukaryota</taxon>
        <taxon>Fungi</taxon>
        <taxon>Dikarya</taxon>
        <taxon>Basidiomycota</taxon>
        <taxon>Agaricomycotina</taxon>
        <taxon>Agaricomycetes</taxon>
        <taxon>Polyporales</taxon>
        <taxon>Irpicaceae</taxon>
        <taxon>Irpex</taxon>
    </lineage>
</organism>
<evidence type="ECO:0000313" key="1">
    <source>
        <dbReference type="EMBL" id="KAI0092690.1"/>
    </source>
</evidence>
<name>A0ACB8UEH3_9APHY</name>
<protein>
    <submittedName>
        <fullName evidence="1">Uncharacterized protein</fullName>
    </submittedName>
</protein>
<gene>
    <name evidence="1" type="ORF">BDY19DRAFT_499462</name>
</gene>
<dbReference type="EMBL" id="MU274903">
    <property type="protein sequence ID" value="KAI0092690.1"/>
    <property type="molecule type" value="Genomic_DNA"/>
</dbReference>